<dbReference type="Proteomes" id="UP000825890">
    <property type="component" value="Unassembled WGS sequence"/>
</dbReference>
<dbReference type="Pfam" id="PF06985">
    <property type="entry name" value="HET"/>
    <property type="match status" value="1"/>
</dbReference>
<dbReference type="AlphaFoldDB" id="A0A9P3CKA1"/>
<comment type="caution">
    <text evidence="2">The sequence shown here is derived from an EMBL/GenBank/DDBJ whole genome shotgun (WGS) entry which is preliminary data.</text>
</comment>
<dbReference type="RefSeq" id="XP_044660501.1">
    <property type="nucleotide sequence ID" value="XM_044804566.1"/>
</dbReference>
<dbReference type="Pfam" id="PF26639">
    <property type="entry name" value="Het-6_barrel"/>
    <property type="match status" value="1"/>
</dbReference>
<dbReference type="GeneID" id="68294732"/>
<dbReference type="EMBL" id="BOLY01000006">
    <property type="protein sequence ID" value="GIZ46014.1"/>
    <property type="molecule type" value="Genomic_DNA"/>
</dbReference>
<sequence>MYRELDATRKEIRLLKLEPGAQKEELHGSFEYTCLPTPHRHYETVSYAWGDASTQSRMVLSGRSLDIPTGAEAVLQNLRYSNKPRLLWIDSVCINQKIQREREAQVALMHEIYGRGMQNLIWLGPANESTPAAMRSIELLAREFKDATNDLDDINSFVSGQLATTAFKSTIDSLATLELYESPWFKRLWVVQEACLSPHSICLKGSFEISLIHVLRAACVLNRGGHFLSNEWRRTPHLRALTMAGLVDGVFTPFVPRSPGALQSLITEMSWFDCTDPRDRVYGVIGLYRKLSTRVELPQTLEPDYKSNTESVWQNATRQAIIDKNSLDILRYVSPFRDNTKLASWVPELSAKRSGWLPFPNFLVADNNEPMKLNDNTSSQSVLTVNGFCVDEVQCVKPALWQTPGSHRNAVEILARLSEIEELIAEDPQRIDSIACTMQMGADSFNGILSRDRTTVVYMHMKEYLTTHDTLPDVSSPKNENEQDIINLLTNIHMRGRQRSMFRTKTGYLGLGVTNMRPGDMVVILFGSNSPAILRPILGMESYYSFIGLAFVDGIMGGSLVEEHQVSNRPDTAFHLK</sequence>
<evidence type="ECO:0000313" key="2">
    <source>
        <dbReference type="EMBL" id="GIZ46014.1"/>
    </source>
</evidence>
<dbReference type="PANTHER" id="PTHR24148:SF64">
    <property type="entry name" value="HETEROKARYON INCOMPATIBILITY DOMAIN-CONTAINING PROTEIN"/>
    <property type="match status" value="1"/>
</dbReference>
<keyword evidence="3" id="KW-1185">Reference proteome</keyword>
<protein>
    <recommendedName>
        <fullName evidence="1">Heterokaryon incompatibility domain-containing protein</fullName>
    </recommendedName>
</protein>
<gene>
    <name evidence="2" type="ORF">CKM354_000915700</name>
</gene>
<feature type="domain" description="Heterokaryon incompatibility" evidence="1">
    <location>
        <begin position="42"/>
        <end position="193"/>
    </location>
</feature>
<reference evidence="2 3" key="1">
    <citation type="submission" date="2021-01" db="EMBL/GenBank/DDBJ databases">
        <title>Cercospora kikuchii MAFF 305040 whole genome shotgun sequence.</title>
        <authorList>
            <person name="Kashiwa T."/>
            <person name="Suzuki T."/>
        </authorList>
    </citation>
    <scope>NUCLEOTIDE SEQUENCE [LARGE SCALE GENOMIC DNA]</scope>
    <source>
        <strain evidence="2 3">MAFF 305040</strain>
    </source>
</reference>
<dbReference type="InterPro" id="IPR010730">
    <property type="entry name" value="HET"/>
</dbReference>
<dbReference type="PANTHER" id="PTHR24148">
    <property type="entry name" value="ANKYRIN REPEAT DOMAIN-CONTAINING PROTEIN 39 HOMOLOG-RELATED"/>
    <property type="match status" value="1"/>
</dbReference>
<proteinExistence type="predicted"/>
<dbReference type="InterPro" id="IPR052895">
    <property type="entry name" value="HetReg/Transcr_Mod"/>
</dbReference>
<dbReference type="OrthoDB" id="3553147at2759"/>
<organism evidence="2 3">
    <name type="scientific">Cercospora kikuchii</name>
    <dbReference type="NCBI Taxonomy" id="84275"/>
    <lineage>
        <taxon>Eukaryota</taxon>
        <taxon>Fungi</taxon>
        <taxon>Dikarya</taxon>
        <taxon>Ascomycota</taxon>
        <taxon>Pezizomycotina</taxon>
        <taxon>Dothideomycetes</taxon>
        <taxon>Dothideomycetidae</taxon>
        <taxon>Mycosphaerellales</taxon>
        <taxon>Mycosphaerellaceae</taxon>
        <taxon>Cercospora</taxon>
    </lineage>
</organism>
<evidence type="ECO:0000259" key="1">
    <source>
        <dbReference type="Pfam" id="PF06985"/>
    </source>
</evidence>
<accession>A0A9P3CKA1</accession>
<name>A0A9P3CKA1_9PEZI</name>
<evidence type="ECO:0000313" key="3">
    <source>
        <dbReference type="Proteomes" id="UP000825890"/>
    </source>
</evidence>